<evidence type="ECO:0000256" key="1">
    <source>
        <dbReference type="SAM" id="SignalP"/>
    </source>
</evidence>
<dbReference type="AlphaFoldDB" id="A0A3E2H915"/>
<dbReference type="PANTHER" id="PTHR28094:SF1">
    <property type="entry name" value="MEIOTICALLY UP-REGULATED GENE 113 PROTEIN"/>
    <property type="match status" value="1"/>
</dbReference>
<accession>A0A3E2H915</accession>
<feature type="domain" description="Bacteriophage T5 Orf172 DNA-binding" evidence="2">
    <location>
        <begin position="768"/>
        <end position="865"/>
    </location>
</feature>
<feature type="non-terminal residue" evidence="4">
    <location>
        <position position="931"/>
    </location>
</feature>
<evidence type="ECO:0000259" key="3">
    <source>
        <dbReference type="Pfam" id="PF17111"/>
    </source>
</evidence>
<keyword evidence="5" id="KW-1185">Reference proteome</keyword>
<dbReference type="OrthoDB" id="3560377at2759"/>
<sequence>MKVLYLSPVAILASFAAAAALDVRNVANNNCDTKPISICGPAFHASVLADCSRNVITPVTLFITPTPSTIFETSTVQTIVYSTDDVPFSAPPGTKPTEVAEYIVTSAPPVAMPTEVVEYIVTFTTVTSTIDDTTDTLTITLFTETVTAFTTITSFNTDYQTEYYGTAAPSSLPVAKRDIKMRDSTPTIPAYASACTNFAEYAAACSIAGAAPGTTTIYSTLPGGDTVTSTVEITTTSTQVDTITTVSTETIFTTIVDTVLTTATINTVTEYLYPTVTSSVTVVQDTAIPTAVPIPNSYISMVPSSGNGPTIYVQILPGTEYGLFIGVSDIDSATEFTVTSSNQLVTVTDPSGLIATGWGKSVDEDIIAAMSPSAYSLNVDDGPAPMNCTIDSEGELYLPFDADGVCFAGLSNQILRTPVGHTGTPPEAPQLARAWLIVSVEQATATVIIAGEIHPYHIRTCKPSVIGIATFAFHESKRVYELIDTIQGASHEITAISRDLKAINAVMHTLIETISGEDSPSLVELSRVVKVPLSNCIAMFEELSAALPSEFTGTRSPHLIKKIRGKVSWALKKEKIKALQNMLLTYKCSLDIAIGAAQIVHLKHDKLQLQGVAEGIERIEAMVVVSQQTISRQEVKTQVAEKTEELGKRMIELNNLQLDSQQPLDAEDSQKRNPDAIEALGRVIVYAESVIASSISSSPPSPNILPSDEVAPTLPLEGSSIGTLKPLLPSEISLKFTKYLKYPRDVQEIDRRLLQLIRRGPKFEYKSGSIYMLRSPAILKYIKLGVTTKHPEERLWQHSKLHKFELNLVSMPEGRDIKLFRFVEALVFTELSNTRMKMACHCGSEHFEWFKITARDVRMVVKRWRWWLEECDPYQSSGGLQTFWMKATLISPPPTDNLPWNFKDYNDRWMAWLTHENTKRLSECKPEAVDA</sequence>
<feature type="signal peptide" evidence="1">
    <location>
        <begin position="1"/>
        <end position="20"/>
    </location>
</feature>
<evidence type="ECO:0000313" key="4">
    <source>
        <dbReference type="EMBL" id="RFU29623.1"/>
    </source>
</evidence>
<evidence type="ECO:0000259" key="2">
    <source>
        <dbReference type="Pfam" id="PF10544"/>
    </source>
</evidence>
<dbReference type="InterPro" id="IPR018306">
    <property type="entry name" value="Phage_T5_Orf172_DNA-bd"/>
</dbReference>
<dbReference type="InterPro" id="IPR031348">
    <property type="entry name" value="PigL_N"/>
</dbReference>
<dbReference type="InterPro" id="IPR053006">
    <property type="entry name" value="Meiosis_regulatory"/>
</dbReference>
<evidence type="ECO:0000313" key="5">
    <source>
        <dbReference type="Proteomes" id="UP000258309"/>
    </source>
</evidence>
<comment type="caution">
    <text evidence="4">The sequence shown here is derived from an EMBL/GenBank/DDBJ whole genome shotgun (WGS) entry which is preliminary data.</text>
</comment>
<dbReference type="Pfam" id="PF10544">
    <property type="entry name" value="T5orf172"/>
    <property type="match status" value="1"/>
</dbReference>
<gene>
    <name evidence="4" type="ORF">B7463_g6720</name>
</gene>
<dbReference type="PANTHER" id="PTHR28094">
    <property type="entry name" value="MEIOTICALLY UP-REGULATED GENE 113 PROTEIN"/>
    <property type="match status" value="1"/>
</dbReference>
<feature type="non-terminal residue" evidence="4">
    <location>
        <position position="1"/>
    </location>
</feature>
<feature type="domain" description="Azaphilone pigments biosynthesis cluster protein L N-terminal" evidence="3">
    <location>
        <begin position="464"/>
        <end position="620"/>
    </location>
</feature>
<feature type="chain" id="PRO_5017630132" evidence="1">
    <location>
        <begin position="21"/>
        <end position="931"/>
    </location>
</feature>
<organism evidence="4 5">
    <name type="scientific">Scytalidium lignicola</name>
    <name type="common">Hyphomycete</name>
    <dbReference type="NCBI Taxonomy" id="5539"/>
    <lineage>
        <taxon>Eukaryota</taxon>
        <taxon>Fungi</taxon>
        <taxon>Dikarya</taxon>
        <taxon>Ascomycota</taxon>
        <taxon>Pezizomycotina</taxon>
        <taxon>Leotiomycetes</taxon>
        <taxon>Leotiomycetes incertae sedis</taxon>
        <taxon>Scytalidium</taxon>
    </lineage>
</organism>
<protein>
    <submittedName>
        <fullName evidence="4">Uncharacterized protein</fullName>
    </submittedName>
</protein>
<dbReference type="Pfam" id="PF17111">
    <property type="entry name" value="PigL_N"/>
    <property type="match status" value="1"/>
</dbReference>
<name>A0A3E2H915_SCYLI</name>
<keyword evidence="1" id="KW-0732">Signal</keyword>
<dbReference type="EMBL" id="NCSJ02000122">
    <property type="protein sequence ID" value="RFU29623.1"/>
    <property type="molecule type" value="Genomic_DNA"/>
</dbReference>
<proteinExistence type="predicted"/>
<reference evidence="4 5" key="1">
    <citation type="submission" date="2018-05" db="EMBL/GenBank/DDBJ databases">
        <title>Draft genome sequence of Scytalidium lignicola DSM 105466, a ubiquitous saprotrophic fungus.</title>
        <authorList>
            <person name="Buettner E."/>
            <person name="Gebauer A.M."/>
            <person name="Hofrichter M."/>
            <person name="Liers C."/>
            <person name="Kellner H."/>
        </authorList>
    </citation>
    <scope>NUCLEOTIDE SEQUENCE [LARGE SCALE GENOMIC DNA]</scope>
    <source>
        <strain evidence="4 5">DSM 105466</strain>
    </source>
</reference>
<dbReference type="Proteomes" id="UP000258309">
    <property type="component" value="Unassembled WGS sequence"/>
</dbReference>